<dbReference type="OrthoDB" id="2156052at2759"/>
<keyword evidence="2" id="KW-1185">Reference proteome</keyword>
<protein>
    <recommendedName>
        <fullName evidence="3">Fungal-type protein kinase domain-containing protein</fullName>
    </recommendedName>
</protein>
<dbReference type="GeneID" id="37057340"/>
<accession>A0A317VCZ3</accession>
<dbReference type="VEuPathDB" id="FungiDB:BO83DRAFT_427907"/>
<dbReference type="RefSeq" id="XP_025387290.1">
    <property type="nucleotide sequence ID" value="XM_025535378.1"/>
</dbReference>
<reference evidence="1" key="1">
    <citation type="submission" date="2016-12" db="EMBL/GenBank/DDBJ databases">
        <title>The genomes of Aspergillus section Nigri reveals drivers in fungal speciation.</title>
        <authorList>
            <consortium name="DOE Joint Genome Institute"/>
            <person name="Vesth T.C."/>
            <person name="Nybo J."/>
            <person name="Theobald S."/>
            <person name="Brandl J."/>
            <person name="Frisvad J.C."/>
            <person name="Nielsen K.F."/>
            <person name="Lyhne E.K."/>
            <person name="Kogle M.E."/>
            <person name="Kuo A."/>
            <person name="Riley R."/>
            <person name="Clum A."/>
            <person name="Nolan M."/>
            <person name="Lipzen A."/>
            <person name="Salamov A."/>
            <person name="Henrissat B."/>
            <person name="Wiebenga A."/>
            <person name="De vries R.P."/>
            <person name="Grigoriev I.V."/>
            <person name="Mortensen U.H."/>
            <person name="Andersen M.R."/>
            <person name="Baker S.E."/>
        </authorList>
    </citation>
    <scope>NUCLEOTIDE SEQUENCE</scope>
    <source>
        <strain evidence="1">CBS 122712</strain>
    </source>
</reference>
<dbReference type="AlphaFoldDB" id="A0A317VCZ3"/>
<comment type="caution">
    <text evidence="1">The sequence shown here is derived from an EMBL/GenBank/DDBJ whole genome shotgun (WGS) entry which is preliminary data.</text>
</comment>
<evidence type="ECO:0000313" key="2">
    <source>
        <dbReference type="Proteomes" id="UP000246171"/>
    </source>
</evidence>
<gene>
    <name evidence="1" type="ORF">BO83DRAFT_427907</name>
</gene>
<dbReference type="EMBL" id="MSFU01000015">
    <property type="protein sequence ID" value="PWY71299.1"/>
    <property type="molecule type" value="Genomic_DNA"/>
</dbReference>
<evidence type="ECO:0000313" key="1">
    <source>
        <dbReference type="EMBL" id="PWY71299.1"/>
    </source>
</evidence>
<proteinExistence type="predicted"/>
<sequence>MPQLRSANTMSSLRLPHDRRQKLWSRIPDLITDAGFRTLKPGTSKFTLSPTRVRSWPDFAKEVKALLEPYCGKYEAFNSVVAKEFFAVANELGVQGRFVNNVLHPVGEVTELMKFGVRFGDAQYGVNRRQDPVKKGQKRKRGLQKIKKAKSKLIPDIVMVDRKTHTIRVVGEVKTFWTFAPKKRQTWHNFLSAKLGMWSYIFPGKISKADCTVNDIGQVARYMDDHYCRYGLLTTYEYTWFVKRQDDTHFLMSPPISATAQSSAYCVSLRECLFATAIRGADDKESDYGVRYGPQLFVDTHLL</sequence>
<organism evidence="1 2">
    <name type="scientific">Aspergillus eucalypticola (strain CBS 122712 / IBT 29274)</name>
    <dbReference type="NCBI Taxonomy" id="1448314"/>
    <lineage>
        <taxon>Eukaryota</taxon>
        <taxon>Fungi</taxon>
        <taxon>Dikarya</taxon>
        <taxon>Ascomycota</taxon>
        <taxon>Pezizomycotina</taxon>
        <taxon>Eurotiomycetes</taxon>
        <taxon>Eurotiomycetidae</taxon>
        <taxon>Eurotiales</taxon>
        <taxon>Aspergillaceae</taxon>
        <taxon>Aspergillus</taxon>
        <taxon>Aspergillus subgen. Circumdati</taxon>
    </lineage>
</organism>
<dbReference type="Proteomes" id="UP000246171">
    <property type="component" value="Unassembled WGS sequence"/>
</dbReference>
<evidence type="ECO:0008006" key="3">
    <source>
        <dbReference type="Google" id="ProtNLM"/>
    </source>
</evidence>
<name>A0A317VCZ3_ASPEC</name>